<dbReference type="GO" id="GO:0005737">
    <property type="term" value="C:cytoplasm"/>
    <property type="evidence" value="ECO:0007669"/>
    <property type="project" value="TreeGrafter"/>
</dbReference>
<accession>A0A2D0NC25</accession>
<evidence type="ECO:0000256" key="4">
    <source>
        <dbReference type="ARBA" id="ARBA00022729"/>
    </source>
</evidence>
<proteinExistence type="inferred from homology"/>
<comment type="caution">
    <text evidence="9">The sequence shown here is derived from an EMBL/GenBank/DDBJ whole genome shotgun (WGS) entry which is preliminary data.</text>
</comment>
<dbReference type="Pfam" id="PF00884">
    <property type="entry name" value="Sulfatase"/>
    <property type="match status" value="1"/>
</dbReference>
<evidence type="ECO:0000259" key="8">
    <source>
        <dbReference type="Pfam" id="PF00884"/>
    </source>
</evidence>
<dbReference type="AlphaFoldDB" id="A0A2D0NC25"/>
<dbReference type="InterPro" id="IPR000917">
    <property type="entry name" value="Sulfatase_N"/>
</dbReference>
<dbReference type="Gene3D" id="3.40.720.10">
    <property type="entry name" value="Alkaline Phosphatase, subunit A"/>
    <property type="match status" value="1"/>
</dbReference>
<feature type="domain" description="Sulfatase N-terminal" evidence="8">
    <location>
        <begin position="82"/>
        <end position="424"/>
    </location>
</feature>
<evidence type="ECO:0000313" key="9">
    <source>
        <dbReference type="EMBL" id="PHN05928.1"/>
    </source>
</evidence>
<organism evidence="9 10">
    <name type="scientific">Flavilitoribacter nigricans (strain ATCC 23147 / DSM 23189 / NBRC 102662 / NCIMB 1420 / SS-2)</name>
    <name type="common">Lewinella nigricans</name>
    <dbReference type="NCBI Taxonomy" id="1122177"/>
    <lineage>
        <taxon>Bacteria</taxon>
        <taxon>Pseudomonadati</taxon>
        <taxon>Bacteroidota</taxon>
        <taxon>Saprospiria</taxon>
        <taxon>Saprospirales</taxon>
        <taxon>Lewinellaceae</taxon>
        <taxon>Flavilitoribacter</taxon>
    </lineage>
</organism>
<dbReference type="EMBL" id="PDUD01000019">
    <property type="protein sequence ID" value="PHN05928.1"/>
    <property type="molecule type" value="Genomic_DNA"/>
</dbReference>
<keyword evidence="5" id="KW-0378">Hydrolase</keyword>
<feature type="region of interest" description="Disordered" evidence="7">
    <location>
        <begin position="1"/>
        <end position="22"/>
    </location>
</feature>
<protein>
    <submittedName>
        <fullName evidence="9">Iduronate-2-sulfatase</fullName>
    </submittedName>
</protein>
<evidence type="ECO:0000256" key="5">
    <source>
        <dbReference type="ARBA" id="ARBA00022801"/>
    </source>
</evidence>
<evidence type="ECO:0000256" key="7">
    <source>
        <dbReference type="SAM" id="MobiDB-lite"/>
    </source>
</evidence>
<gene>
    <name evidence="9" type="ORF">CRP01_13190</name>
</gene>
<comment type="cofactor">
    <cofactor evidence="1">
        <name>Ca(2+)</name>
        <dbReference type="ChEBI" id="CHEBI:29108"/>
    </cofactor>
</comment>
<dbReference type="CDD" id="cd16030">
    <property type="entry name" value="iduronate-2-sulfatase"/>
    <property type="match status" value="1"/>
</dbReference>
<reference evidence="9 10" key="1">
    <citation type="submission" date="2017-10" db="EMBL/GenBank/DDBJ databases">
        <title>The draft genome sequence of Lewinella nigricans NBRC 102662.</title>
        <authorList>
            <person name="Wang K."/>
        </authorList>
    </citation>
    <scope>NUCLEOTIDE SEQUENCE [LARGE SCALE GENOMIC DNA]</scope>
    <source>
        <strain evidence="9 10">NBRC 102662</strain>
    </source>
</reference>
<dbReference type="Proteomes" id="UP000223913">
    <property type="component" value="Unassembled WGS sequence"/>
</dbReference>
<dbReference type="GO" id="GO:0046872">
    <property type="term" value="F:metal ion binding"/>
    <property type="evidence" value="ECO:0007669"/>
    <property type="project" value="UniProtKB-KW"/>
</dbReference>
<keyword evidence="10" id="KW-1185">Reference proteome</keyword>
<dbReference type="SUPFAM" id="SSF53649">
    <property type="entry name" value="Alkaline phosphatase-like"/>
    <property type="match status" value="1"/>
</dbReference>
<dbReference type="PANTHER" id="PTHR45953:SF1">
    <property type="entry name" value="IDURONATE 2-SULFATASE"/>
    <property type="match status" value="1"/>
</dbReference>
<evidence type="ECO:0000256" key="3">
    <source>
        <dbReference type="ARBA" id="ARBA00022723"/>
    </source>
</evidence>
<evidence type="ECO:0000256" key="6">
    <source>
        <dbReference type="ARBA" id="ARBA00022837"/>
    </source>
</evidence>
<dbReference type="InterPro" id="IPR017850">
    <property type="entry name" value="Alkaline_phosphatase_core_sf"/>
</dbReference>
<keyword evidence="4" id="KW-0732">Signal</keyword>
<evidence type="ECO:0000313" key="10">
    <source>
        <dbReference type="Proteomes" id="UP000223913"/>
    </source>
</evidence>
<keyword evidence="6" id="KW-0106">Calcium</keyword>
<evidence type="ECO:0000256" key="1">
    <source>
        <dbReference type="ARBA" id="ARBA00001913"/>
    </source>
</evidence>
<dbReference type="PANTHER" id="PTHR45953">
    <property type="entry name" value="IDURONATE 2-SULFATASE"/>
    <property type="match status" value="1"/>
</dbReference>
<comment type="similarity">
    <text evidence="2">Belongs to the sulfatase family.</text>
</comment>
<name>A0A2D0NC25_FLAN2</name>
<feature type="compositionally biased region" description="Polar residues" evidence="7">
    <location>
        <begin position="13"/>
        <end position="22"/>
    </location>
</feature>
<sequence length="538" mass="60068">MNSTGNGYRIPSPNRSPERTASFSTPMLIPSYTRRLKSLSMAKSKPIHPGKFWKAAWWLPVLLVFAALFFGCGETGEDAGRKNILFIAVDDLRPVLGCYGHQTVISPHMDQLARSGTRFSRAYCQVAVCNPSRASVLTGLRPDALRLWTNKPHFREHRPDVVTLPQLFRQQGYAAREIGKIFHDPASHKDSLSWSGPSQYAVTRNGQGHKYALPANYTPQRSKGAASEQADVPDTAYIDGKVAAAAMEVLREIQDSAFFLAVGFRRPHLPFSAPKRYWDLYDPQEIHQEYKSTPAPVGAPEIAFHDSNELRGYEDIPAEDTIPRAKQVELLHAYYASISYVDAQIGKLLRELTELGLSDNTLVVLWSDHGFHLGDFGMWCKATNFEAATRVPLILSGPGIAKGQVDPTIVELVDIYPTLATWANLPLPADLAGDNLFAIPGNRAEFALSQFVRPYQAINSREPGTMGYSIRTDEYRYTEWRNFPDMTVLERELYQLSGTETETQNLAGKQAYATVMNRLADQMNAANPTMPISQNKDR</sequence>
<keyword evidence="3" id="KW-0479">Metal-binding</keyword>
<evidence type="ECO:0000256" key="2">
    <source>
        <dbReference type="ARBA" id="ARBA00008779"/>
    </source>
</evidence>
<dbReference type="GO" id="GO:0004423">
    <property type="term" value="F:iduronate-2-sulfatase activity"/>
    <property type="evidence" value="ECO:0007669"/>
    <property type="project" value="InterPro"/>
</dbReference>
<dbReference type="InterPro" id="IPR035874">
    <property type="entry name" value="IDS"/>
</dbReference>